<dbReference type="InterPro" id="IPR017972">
    <property type="entry name" value="Cyt_P450_CS"/>
</dbReference>
<comment type="similarity">
    <text evidence="1 2">Belongs to the cytochrome P450 family.</text>
</comment>
<dbReference type="GO" id="GO:0005506">
    <property type="term" value="F:iron ion binding"/>
    <property type="evidence" value="ECO:0007669"/>
    <property type="project" value="InterPro"/>
</dbReference>
<reference evidence="3 4" key="1">
    <citation type="submission" date="2017-09" db="EMBL/GenBank/DDBJ databases">
        <title>The Catabolism of 3,6-Dichlorosalicylic acid is Initiated by the Cytochrome P450 Monooxygenase DsmABC in Rhizorhabdus dicambivorans Ndbn-20.</title>
        <authorList>
            <person name="Na L."/>
        </authorList>
    </citation>
    <scope>NUCLEOTIDE SEQUENCE [LARGE SCALE GENOMIC DNA]</scope>
    <source>
        <strain evidence="3 4">Ndbn-20m</strain>
    </source>
</reference>
<dbReference type="AlphaFoldDB" id="A0A2A4FPV9"/>
<dbReference type="GO" id="GO:0004497">
    <property type="term" value="F:monooxygenase activity"/>
    <property type="evidence" value="ECO:0007669"/>
    <property type="project" value="UniProtKB-KW"/>
</dbReference>
<dbReference type="PRINTS" id="PR00359">
    <property type="entry name" value="BP450"/>
</dbReference>
<evidence type="ECO:0000313" key="4">
    <source>
        <dbReference type="Proteomes" id="UP000218934"/>
    </source>
</evidence>
<comment type="caution">
    <text evidence="3">The sequence shown here is derived from an EMBL/GenBank/DDBJ whole genome shotgun (WGS) entry which is preliminary data.</text>
</comment>
<dbReference type="Pfam" id="PF00067">
    <property type="entry name" value="p450"/>
    <property type="match status" value="1"/>
</dbReference>
<dbReference type="PROSITE" id="PS00086">
    <property type="entry name" value="CYTOCHROME_P450"/>
    <property type="match status" value="1"/>
</dbReference>
<gene>
    <name evidence="3" type="ORF">COO09_21835</name>
</gene>
<dbReference type="Gene3D" id="1.10.630.10">
    <property type="entry name" value="Cytochrome P450"/>
    <property type="match status" value="1"/>
</dbReference>
<dbReference type="InterPro" id="IPR036396">
    <property type="entry name" value="Cyt_P450_sf"/>
</dbReference>
<dbReference type="InterPro" id="IPR001128">
    <property type="entry name" value="Cyt_P450"/>
</dbReference>
<dbReference type="Proteomes" id="UP000218934">
    <property type="component" value="Unassembled WGS sequence"/>
</dbReference>
<dbReference type="GO" id="GO:0016705">
    <property type="term" value="F:oxidoreductase activity, acting on paired donors, with incorporation or reduction of molecular oxygen"/>
    <property type="evidence" value="ECO:0007669"/>
    <property type="project" value="InterPro"/>
</dbReference>
<keyword evidence="2" id="KW-0479">Metal-binding</keyword>
<name>A0A2A4FPV9_9SPHN</name>
<sequence length="401" mass="44296">MLGTADQTRQAIPQALVDADFDMFALKVPDGDAQIVWTEVRDTHPPIFWTNQNGGHWVFTRADDIEAAQKDHEHFSMREGAIPKGRRGIPSPPIDVDPPRHFAYRAVLSPAFSPKAVAALETVTRSVLLEAIDKVIDKGECEFVSEIAHVLPITVFLKMMGLPLEDAKVLLPLSHQNTQAKELVDTQAARAGMVRYIIDKIEDRRASPGSDVLSHVVHSKVDGQPIAEQDLLGMCALLLAGGLDTVASMLGFFARFLALNPGHREDLVANPDRIPKAIDELIRRHGVANTARIMTADYNYKGVLLRKDDMVLVPNCLHGLDPQQVNMPLEVDFDRPPPIPSAAFGNGPHRCPGIALARMEMKVFLQEWLKRIPEFRIKSGTTPVATIGATNSMQELWLSWG</sequence>
<keyword evidence="2" id="KW-0349">Heme</keyword>
<accession>A0A2A4FPV9</accession>
<dbReference type="CDD" id="cd11035">
    <property type="entry name" value="P450cam-like"/>
    <property type="match status" value="1"/>
</dbReference>
<dbReference type="GO" id="GO:0020037">
    <property type="term" value="F:heme binding"/>
    <property type="evidence" value="ECO:0007669"/>
    <property type="project" value="InterPro"/>
</dbReference>
<dbReference type="EMBL" id="NWUF01000034">
    <property type="protein sequence ID" value="PCE40149.1"/>
    <property type="molecule type" value="Genomic_DNA"/>
</dbReference>
<evidence type="ECO:0000256" key="2">
    <source>
        <dbReference type="RuleBase" id="RU000461"/>
    </source>
</evidence>
<dbReference type="PANTHER" id="PTHR46696">
    <property type="entry name" value="P450, PUTATIVE (EUROFUNG)-RELATED"/>
    <property type="match status" value="1"/>
</dbReference>
<evidence type="ECO:0000313" key="3">
    <source>
        <dbReference type="EMBL" id="PCE40149.1"/>
    </source>
</evidence>
<keyword evidence="4" id="KW-1185">Reference proteome</keyword>
<dbReference type="KEGG" id="rdi:CMV14_19520"/>
<dbReference type="OrthoDB" id="5522954at2"/>
<dbReference type="RefSeq" id="WP_066961463.1">
    <property type="nucleotide sequence ID" value="NZ_CP023449.1"/>
</dbReference>
<keyword evidence="2" id="KW-0560">Oxidoreductase</keyword>
<dbReference type="PANTHER" id="PTHR46696:SF6">
    <property type="entry name" value="P450, PUTATIVE (EUROFUNG)-RELATED"/>
    <property type="match status" value="1"/>
</dbReference>
<keyword evidence="2" id="KW-0503">Monooxygenase</keyword>
<proteinExistence type="inferred from homology"/>
<dbReference type="SUPFAM" id="SSF48264">
    <property type="entry name" value="Cytochrome P450"/>
    <property type="match status" value="1"/>
</dbReference>
<organism evidence="3 4">
    <name type="scientific">Rhizorhabdus dicambivorans</name>
    <dbReference type="NCBI Taxonomy" id="1850238"/>
    <lineage>
        <taxon>Bacteria</taxon>
        <taxon>Pseudomonadati</taxon>
        <taxon>Pseudomonadota</taxon>
        <taxon>Alphaproteobacteria</taxon>
        <taxon>Sphingomonadales</taxon>
        <taxon>Sphingomonadaceae</taxon>
        <taxon>Rhizorhabdus</taxon>
    </lineage>
</organism>
<evidence type="ECO:0000256" key="1">
    <source>
        <dbReference type="ARBA" id="ARBA00010617"/>
    </source>
</evidence>
<dbReference type="InterPro" id="IPR002397">
    <property type="entry name" value="Cyt_P450_B"/>
</dbReference>
<keyword evidence="2" id="KW-0408">Iron</keyword>
<protein>
    <submittedName>
        <fullName evidence="3">Cytochrome P450</fullName>
    </submittedName>
</protein>